<keyword evidence="1" id="KW-0812">Transmembrane</keyword>
<accession>A0A158M6J8</accession>
<proteinExistence type="predicted"/>
<name>A0A158M6J8_9BORD</name>
<evidence type="ECO:0000256" key="1">
    <source>
        <dbReference type="SAM" id="Phobius"/>
    </source>
</evidence>
<dbReference type="EMBL" id="JFZZ01000044">
    <property type="protein sequence ID" value="KAK96219.1"/>
    <property type="molecule type" value="Genomic_DNA"/>
</dbReference>
<comment type="caution">
    <text evidence="2">The sequence shown here is derived from an EMBL/GenBank/DDBJ whole genome shotgun (WGS) entry which is preliminary data.</text>
</comment>
<dbReference type="Proteomes" id="UP000026682">
    <property type="component" value="Unassembled WGS sequence"/>
</dbReference>
<keyword evidence="1" id="KW-1133">Transmembrane helix</keyword>
<evidence type="ECO:0000313" key="3">
    <source>
        <dbReference type="Proteomes" id="UP000026682"/>
    </source>
</evidence>
<feature type="transmembrane region" description="Helical" evidence="1">
    <location>
        <begin position="6"/>
        <end position="28"/>
    </location>
</feature>
<evidence type="ECO:0000313" key="2">
    <source>
        <dbReference type="EMBL" id="KAK96219.1"/>
    </source>
</evidence>
<protein>
    <submittedName>
        <fullName evidence="2">Uncharacterized protein</fullName>
    </submittedName>
</protein>
<organism evidence="2 3">
    <name type="scientific">Bordetella holmesii CDC-H585-BH</name>
    <dbReference type="NCBI Taxonomy" id="1331206"/>
    <lineage>
        <taxon>Bacteria</taxon>
        <taxon>Pseudomonadati</taxon>
        <taxon>Pseudomonadota</taxon>
        <taxon>Betaproteobacteria</taxon>
        <taxon>Burkholderiales</taxon>
        <taxon>Alcaligenaceae</taxon>
        <taxon>Bordetella</taxon>
    </lineage>
</organism>
<sequence>MIGGLFGTLPIFIGGVLNSLLIAAVLAWRLGTPIFWFIEEYRGMQTGS</sequence>
<gene>
    <name evidence="2" type="ORF">L497_3345</name>
</gene>
<reference evidence="2 3" key="1">
    <citation type="submission" date="2014-03" db="EMBL/GenBank/DDBJ databases">
        <title>Genome sequence of Bordetella holmseii.</title>
        <authorList>
            <person name="Harvill E."/>
            <person name="Goodfield L.L."/>
            <person name="Ivanov Y."/>
            <person name="Meyer J.A."/>
            <person name="Newth C."/>
            <person name="Cassiday P."/>
            <person name="Tondella M.L."/>
            <person name="Liao P."/>
            <person name="Zimmerman J."/>
            <person name="Meert K."/>
            <person name="Wessel D."/>
            <person name="Berger J."/>
            <person name="Dean J.M."/>
            <person name="Holubkov R."/>
            <person name="Burr J."/>
            <person name="Liu T."/>
            <person name="Brinkac L.M."/>
            <person name="Sanka R."/>
            <person name="Kim M."/>
            <person name="Losada L."/>
        </authorList>
    </citation>
    <scope>NUCLEOTIDE SEQUENCE [LARGE SCALE GENOMIC DNA]</scope>
    <source>
        <strain evidence="2 3">CDC-H585-BH</strain>
    </source>
</reference>
<dbReference type="AlphaFoldDB" id="A0A158M6J8"/>
<keyword evidence="1" id="KW-0472">Membrane</keyword>